<sequence>MWWIMYGERVSNGTGFCVQERILLRGKGTTRSCVKIQRMW</sequence>
<dbReference type="Proteomes" id="UP000201673">
    <property type="component" value="Segment"/>
</dbReference>
<gene>
    <name evidence="1" type="primary">ORF0</name>
</gene>
<reference evidence="1 2" key="1">
    <citation type="journal article" date="2016" name="Virus Res.">
        <title>Identification of a novel aviadenovirus, designated pigeon adenovirus 2 in domestic pigeons (Columba livia).</title>
        <authorList>
            <person name="Teske L."/>
            <person name="Rubbenstroth D."/>
            <person name="Meixner M."/>
            <person name="Liere K."/>
            <person name="Bartels H."/>
            <person name="Rautenschlein S."/>
        </authorList>
    </citation>
    <scope>NUCLEOTIDE SEQUENCE [LARGE SCALE GENOMIC DNA]</scope>
    <source>
        <strain evidence="1">YPDS-Y-V1.A19.11-2013</strain>
    </source>
</reference>
<dbReference type="GeneID" id="29997554"/>
<evidence type="ECO:0000313" key="1">
    <source>
        <dbReference type="EMBL" id="AOW42087.1"/>
    </source>
</evidence>
<organism evidence="1 2">
    <name type="scientific">Pigeon adenovirus 2</name>
    <dbReference type="NCBI Taxonomy" id="1907767"/>
    <lineage>
        <taxon>Viruses</taxon>
        <taxon>Varidnaviria</taxon>
        <taxon>Bamfordvirae</taxon>
        <taxon>Preplasmiviricota</taxon>
        <taxon>Polisuviricotina</taxon>
        <taxon>Pharingeaviricetes</taxon>
        <taxon>Rowavirales</taxon>
        <taxon>Adenoviridae</taxon>
        <taxon>Aviadenovirus</taxon>
        <taxon>Aviadenovirus columbidae</taxon>
        <taxon>Pigeon aviadenovirus B</taxon>
    </lineage>
</organism>
<accession>A0A1D8QMA3</accession>
<evidence type="ECO:0000313" key="2">
    <source>
        <dbReference type="Proteomes" id="UP000201673"/>
    </source>
</evidence>
<dbReference type="EMBL" id="KX121164">
    <property type="protein sequence ID" value="AOW42087.1"/>
    <property type="molecule type" value="Genomic_DNA"/>
</dbReference>
<dbReference type="RefSeq" id="YP_009310420.1">
    <property type="nucleotide sequence ID" value="NC_031503.1"/>
</dbReference>
<proteinExistence type="predicted"/>
<name>A0A1D8QMA3_9ADEN</name>
<dbReference type="KEGG" id="vg:29997554"/>
<keyword evidence="2" id="KW-1185">Reference proteome</keyword>
<protein>
    <submittedName>
        <fullName evidence="1">Protein ORF0</fullName>
    </submittedName>
</protein>